<name>A0ABW8SRT1_9CLOT</name>
<gene>
    <name evidence="1" type="ORF">ACJDU8_23620</name>
</gene>
<organism evidence="1 2">
    <name type="scientific">Candidatus Clostridium eludens</name>
    <dbReference type="NCBI Taxonomy" id="3381663"/>
    <lineage>
        <taxon>Bacteria</taxon>
        <taxon>Bacillati</taxon>
        <taxon>Bacillota</taxon>
        <taxon>Clostridia</taxon>
        <taxon>Eubacteriales</taxon>
        <taxon>Clostridiaceae</taxon>
        <taxon>Clostridium</taxon>
    </lineage>
</organism>
<proteinExistence type="predicted"/>
<evidence type="ECO:0000313" key="1">
    <source>
        <dbReference type="EMBL" id="MFL0198521.1"/>
    </source>
</evidence>
<sequence length="62" mass="6627">MFIFAIIDSIFLSLVIIAGGFLCKSIADENPRNGIGDLKQTIESITDLLLGVVNSYGHISTA</sequence>
<reference evidence="1 2" key="1">
    <citation type="submission" date="2024-11" db="EMBL/GenBank/DDBJ databases">
        <authorList>
            <person name="Heng Y.C."/>
            <person name="Lim A.C.H."/>
            <person name="Lee J.K.Y."/>
            <person name="Kittelmann S."/>
        </authorList>
    </citation>
    <scope>NUCLEOTIDE SEQUENCE [LARGE SCALE GENOMIC DNA]</scope>
    <source>
        <strain evidence="1 2">WILCCON 0269</strain>
    </source>
</reference>
<comment type="caution">
    <text evidence="1">The sequence shown here is derived from an EMBL/GenBank/DDBJ whole genome shotgun (WGS) entry which is preliminary data.</text>
</comment>
<dbReference type="Proteomes" id="UP001623660">
    <property type="component" value="Unassembled WGS sequence"/>
</dbReference>
<protein>
    <submittedName>
        <fullName evidence="1">Uncharacterized protein</fullName>
    </submittedName>
</protein>
<accession>A0ABW8SRT1</accession>
<keyword evidence="2" id="KW-1185">Reference proteome</keyword>
<dbReference type="RefSeq" id="WP_406794632.1">
    <property type="nucleotide sequence ID" value="NZ_JBJHZX010000065.1"/>
</dbReference>
<dbReference type="EMBL" id="JBJHZX010000065">
    <property type="protein sequence ID" value="MFL0198521.1"/>
    <property type="molecule type" value="Genomic_DNA"/>
</dbReference>
<evidence type="ECO:0000313" key="2">
    <source>
        <dbReference type="Proteomes" id="UP001623660"/>
    </source>
</evidence>